<reference evidence="1 2" key="2">
    <citation type="submission" date="2018-11" db="EMBL/GenBank/DDBJ databases">
        <authorList>
            <consortium name="Pathogen Informatics"/>
        </authorList>
    </citation>
    <scope>NUCLEOTIDE SEQUENCE [LARGE SCALE GENOMIC DNA]</scope>
</reference>
<name>A0A183I2V1_9BILA</name>
<dbReference type="EMBL" id="UZAJ01040571">
    <property type="protein sequence ID" value="VDP15398.1"/>
    <property type="molecule type" value="Genomic_DNA"/>
</dbReference>
<proteinExistence type="predicted"/>
<accession>A0A183I2V1</accession>
<evidence type="ECO:0000313" key="2">
    <source>
        <dbReference type="Proteomes" id="UP000267606"/>
    </source>
</evidence>
<dbReference type="Proteomes" id="UP000267606">
    <property type="component" value="Unassembled WGS sequence"/>
</dbReference>
<keyword evidence="2" id="KW-1185">Reference proteome</keyword>
<evidence type="ECO:0000313" key="1">
    <source>
        <dbReference type="EMBL" id="VDP15398.1"/>
    </source>
</evidence>
<protein>
    <submittedName>
        <fullName evidence="3">Ubiquitin-like domain-containing protein</fullName>
    </submittedName>
</protein>
<sequence>MQKTSRSELRQERPIQNPEASIEIGMCCIFLQTRYCDGPCGKKRSVKEFQVHGQCEHAICPLCTINAPMIENSDGSIGCCNLECFAADLATLCPDPVLRHKYFQMIIKKHKINEITTCQGRKGRNMKQPQQAMEPLSSCQTLSLSQSSNDKRGLKKPMCIKVLVLEKGPLETTCRRRSISEIDSIESLRNTLQFVVGDGPNLYKSRIFFNCGDAEDFKLQKIDLKRYGDKKISYFPSSNGILNFVIDYTNLIGGNSISPYI</sequence>
<dbReference type="AlphaFoldDB" id="A0A183I2V1"/>
<organism evidence="3">
    <name type="scientific">Onchocerca flexuosa</name>
    <dbReference type="NCBI Taxonomy" id="387005"/>
    <lineage>
        <taxon>Eukaryota</taxon>
        <taxon>Metazoa</taxon>
        <taxon>Ecdysozoa</taxon>
        <taxon>Nematoda</taxon>
        <taxon>Chromadorea</taxon>
        <taxon>Rhabditida</taxon>
        <taxon>Spirurina</taxon>
        <taxon>Spiruromorpha</taxon>
        <taxon>Filarioidea</taxon>
        <taxon>Onchocercidae</taxon>
        <taxon>Onchocerca</taxon>
    </lineage>
</organism>
<reference evidence="3" key="1">
    <citation type="submission" date="2016-06" db="UniProtKB">
        <authorList>
            <consortium name="WormBaseParasite"/>
        </authorList>
    </citation>
    <scope>IDENTIFICATION</scope>
</reference>
<evidence type="ECO:0000313" key="3">
    <source>
        <dbReference type="WBParaSite" id="OFLC_0001407101-mRNA-1"/>
    </source>
</evidence>
<dbReference type="WBParaSite" id="OFLC_0001407101-mRNA-1">
    <property type="protein sequence ID" value="OFLC_0001407101-mRNA-1"/>
    <property type="gene ID" value="OFLC_0001407101"/>
</dbReference>
<dbReference type="STRING" id="387005.A0A183I2V1"/>
<gene>
    <name evidence="1" type="ORF">OFLC_LOCUS14063</name>
</gene>
<dbReference type="PANTHER" id="PTHR31430">
    <property type="entry name" value="PROTEIN CBG22332-RELATED"/>
    <property type="match status" value="1"/>
</dbReference>